<dbReference type="AlphaFoldDB" id="A0A6J4T952"/>
<organism evidence="2">
    <name type="scientific">uncultured Solirubrobacteraceae bacterium</name>
    <dbReference type="NCBI Taxonomy" id="1162706"/>
    <lineage>
        <taxon>Bacteria</taxon>
        <taxon>Bacillati</taxon>
        <taxon>Actinomycetota</taxon>
        <taxon>Thermoleophilia</taxon>
        <taxon>Solirubrobacterales</taxon>
        <taxon>Solirubrobacteraceae</taxon>
        <taxon>environmental samples</taxon>
    </lineage>
</organism>
<evidence type="ECO:0000313" key="2">
    <source>
        <dbReference type="EMBL" id="CAA9516669.1"/>
    </source>
</evidence>
<sequence>WRPCPSARSGAPPWPARACSSGRPGGWRRPSSASPGCTPRRRCRRSWPCGRACGTSRAGTCTRSCTPAGSSAGPRRGRRSTCTPPRTTRACARPCSPCSPPPCGRSAPAPRGGRPG</sequence>
<feature type="compositionally biased region" description="Low complexity" evidence="1">
    <location>
        <begin position="104"/>
        <end position="116"/>
    </location>
</feature>
<evidence type="ECO:0000256" key="1">
    <source>
        <dbReference type="SAM" id="MobiDB-lite"/>
    </source>
</evidence>
<reference evidence="2" key="1">
    <citation type="submission" date="2020-02" db="EMBL/GenBank/DDBJ databases">
        <authorList>
            <person name="Meier V. D."/>
        </authorList>
    </citation>
    <scope>NUCLEOTIDE SEQUENCE</scope>
    <source>
        <strain evidence="2">AVDCRST_MAG13</strain>
    </source>
</reference>
<protein>
    <submittedName>
        <fullName evidence="2">Uncharacterized protein</fullName>
    </submittedName>
</protein>
<feature type="non-terminal residue" evidence="2">
    <location>
        <position position="116"/>
    </location>
</feature>
<feature type="region of interest" description="Disordered" evidence="1">
    <location>
        <begin position="1"/>
        <end position="116"/>
    </location>
</feature>
<feature type="non-terminal residue" evidence="2">
    <location>
        <position position="1"/>
    </location>
</feature>
<name>A0A6J4T952_9ACTN</name>
<feature type="compositionally biased region" description="Low complexity" evidence="1">
    <location>
        <begin position="67"/>
        <end position="96"/>
    </location>
</feature>
<dbReference type="EMBL" id="CADCVO010000502">
    <property type="protein sequence ID" value="CAA9516669.1"/>
    <property type="molecule type" value="Genomic_DNA"/>
</dbReference>
<gene>
    <name evidence="2" type="ORF">AVDCRST_MAG13-3118</name>
</gene>
<accession>A0A6J4T952</accession>
<proteinExistence type="predicted"/>